<dbReference type="RefSeq" id="WP_131506934.1">
    <property type="nucleotide sequence ID" value="NZ_BAAAGF010000003.1"/>
</dbReference>
<keyword evidence="3" id="KW-1185">Reference proteome</keyword>
<name>A0ABP3V0T0_9FLAO</name>
<proteinExistence type="predicted"/>
<dbReference type="Proteomes" id="UP001500736">
    <property type="component" value="Unassembled WGS sequence"/>
</dbReference>
<evidence type="ECO:0000256" key="1">
    <source>
        <dbReference type="SAM" id="SignalP"/>
    </source>
</evidence>
<feature type="chain" id="PRO_5046219389" evidence="1">
    <location>
        <begin position="21"/>
        <end position="499"/>
    </location>
</feature>
<accession>A0ABP3V0T0</accession>
<evidence type="ECO:0000313" key="3">
    <source>
        <dbReference type="Proteomes" id="UP001500736"/>
    </source>
</evidence>
<organism evidence="2 3">
    <name type="scientific">Gaetbulibacter jejuensis</name>
    <dbReference type="NCBI Taxonomy" id="584607"/>
    <lineage>
        <taxon>Bacteria</taxon>
        <taxon>Pseudomonadati</taxon>
        <taxon>Bacteroidota</taxon>
        <taxon>Flavobacteriia</taxon>
        <taxon>Flavobacteriales</taxon>
        <taxon>Flavobacteriaceae</taxon>
        <taxon>Gaetbulibacter</taxon>
    </lineage>
</organism>
<comment type="caution">
    <text evidence="2">The sequence shown here is derived from an EMBL/GenBank/DDBJ whole genome shotgun (WGS) entry which is preliminary data.</text>
</comment>
<feature type="signal peptide" evidence="1">
    <location>
        <begin position="1"/>
        <end position="20"/>
    </location>
</feature>
<reference evidence="3" key="1">
    <citation type="journal article" date="2019" name="Int. J. Syst. Evol. Microbiol.">
        <title>The Global Catalogue of Microorganisms (GCM) 10K type strain sequencing project: providing services to taxonomists for standard genome sequencing and annotation.</title>
        <authorList>
            <consortium name="The Broad Institute Genomics Platform"/>
            <consortium name="The Broad Institute Genome Sequencing Center for Infectious Disease"/>
            <person name="Wu L."/>
            <person name="Ma J."/>
        </authorList>
    </citation>
    <scope>NUCLEOTIDE SEQUENCE [LARGE SCALE GENOMIC DNA]</scope>
    <source>
        <strain evidence="3">JCM 15976</strain>
    </source>
</reference>
<keyword evidence="1" id="KW-0732">Signal</keyword>
<protein>
    <submittedName>
        <fullName evidence="2">Uncharacterized protein</fullName>
    </submittedName>
</protein>
<dbReference type="EMBL" id="BAAAGF010000003">
    <property type="protein sequence ID" value="GAA0746167.1"/>
    <property type="molecule type" value="Genomic_DNA"/>
</dbReference>
<sequence length="499" mass="57356">MKKLALIVMLLALHFTTAQESTTKLTVTESEEYKDKVKANDILSIHTTESGLTGIVRNSKRDILFDIFDANLKKVFNEVVESDKKETFVGELFYDNEIKFFTVYAPKKTERIVYCHIFDIAAKTHKKVKLFETTVEKKQLLFSGQNKRQTSFAISPNGNYFAITTDNIKKNSNSYTIRVFNSNNLSLLYEKAYQEHEKRFYEHNDLSIDDNATVYGLGKLFIKGRSLKRKGDANYEFVLNKVTQSGTNDITISLGEDEHIQSLNISIIQDELHLLGFYSEKNVFKIKGGCNFVIDTNALAVKRKRSYELPIEVYKDLYGENRADRKKSKGKEISNFYVDYVLQDNNGNTYILAEEFYITQTYVSTGTTGGYWVTTYHYDDILIMKFDAKGELSWGRSIFKKATAPSYNAFLKDDQLHVILNSGKRLTEKNDGRTKVSKGFLESTALFDFVYSADGKVSYDKIQDNKGNTYYTPYFGTFENNTFIMASDGRKKKQFMILK</sequence>
<evidence type="ECO:0000313" key="2">
    <source>
        <dbReference type="EMBL" id="GAA0746167.1"/>
    </source>
</evidence>
<gene>
    <name evidence="2" type="ORF">GCM10009431_22170</name>
</gene>